<dbReference type="OrthoDB" id="3796409at2759"/>
<dbReference type="PANTHER" id="PTHR37540:SF5">
    <property type="entry name" value="TRANSCRIPTION FACTOR DOMAIN-CONTAINING PROTEIN"/>
    <property type="match status" value="1"/>
</dbReference>
<feature type="compositionally biased region" description="Low complexity" evidence="1">
    <location>
        <begin position="1"/>
        <end position="11"/>
    </location>
</feature>
<protein>
    <submittedName>
        <fullName evidence="2">Uncharacterized protein</fullName>
    </submittedName>
</protein>
<evidence type="ECO:0000313" key="2">
    <source>
        <dbReference type="EMBL" id="KAF2739966.1"/>
    </source>
</evidence>
<feature type="compositionally biased region" description="Polar residues" evidence="1">
    <location>
        <begin position="128"/>
        <end position="143"/>
    </location>
</feature>
<evidence type="ECO:0000313" key="3">
    <source>
        <dbReference type="Proteomes" id="UP000799444"/>
    </source>
</evidence>
<dbReference type="EMBL" id="ML996102">
    <property type="protein sequence ID" value="KAF2739966.1"/>
    <property type="molecule type" value="Genomic_DNA"/>
</dbReference>
<sequence>MQEAAASAHAEISSDRCTSLSESGNLSTAPPTHASKPLAQGVNMASNLEHVPQDTSRKNRKYFTQVQPSFFVQQPVVQLEFLDNSDPTKGRVVRKKAREWVALNKKKASTSGGRKREAPKRKDHAVQRTDSVVATRQGQSLSPTGRRVVTPLGPLRDISGQKFDPFDVLPNVGRKIDHIVEYFLTSCPEEVPCCDDRYAWRSLQPFKQPSPHNSVLRAMATERVSFILWLFATTLIRDGMTGNWWSQECVHFYTIGLQEMQKASTRSVTQYTDSFFCALACFTACSNFAGQWKPAELHRDAMVRALELKGDGSAMKGLMSCNSFTRKATVWCEFHVAAQQSAAPKLPYCPPPAADPLPEPIAASSRRLTSTTLSLVPNAPEPLPYIILQLHQLSLSAIPPAANGVHQLDHRLSRTLYDTEWTLLQVLDAQRSTPALFSPVQICLTEACQLYMWTAVRCLPPILRLCDLLITRLKASICTLLAQSRNSTPGSADDGAAEAGAQPGAYAYLITWSLFVGAAIASCGPRPEYGWFKEEFWVQMGMHEEGVGDREWLRGILGYFPITDALFGLGVASLGFP</sequence>
<feature type="region of interest" description="Disordered" evidence="1">
    <location>
        <begin position="1"/>
        <end position="43"/>
    </location>
</feature>
<evidence type="ECO:0000256" key="1">
    <source>
        <dbReference type="SAM" id="MobiDB-lite"/>
    </source>
</evidence>
<organism evidence="2 3">
    <name type="scientific">Polyplosphaeria fusca</name>
    <dbReference type="NCBI Taxonomy" id="682080"/>
    <lineage>
        <taxon>Eukaryota</taxon>
        <taxon>Fungi</taxon>
        <taxon>Dikarya</taxon>
        <taxon>Ascomycota</taxon>
        <taxon>Pezizomycotina</taxon>
        <taxon>Dothideomycetes</taxon>
        <taxon>Pleosporomycetidae</taxon>
        <taxon>Pleosporales</taxon>
        <taxon>Tetraplosphaeriaceae</taxon>
        <taxon>Polyplosphaeria</taxon>
    </lineage>
</organism>
<feature type="compositionally biased region" description="Polar residues" evidence="1">
    <location>
        <begin position="15"/>
        <end position="30"/>
    </location>
</feature>
<name>A0A9P4V7V4_9PLEO</name>
<dbReference type="AlphaFoldDB" id="A0A9P4V7V4"/>
<comment type="caution">
    <text evidence="2">The sequence shown here is derived from an EMBL/GenBank/DDBJ whole genome shotgun (WGS) entry which is preliminary data.</text>
</comment>
<feature type="region of interest" description="Disordered" evidence="1">
    <location>
        <begin position="104"/>
        <end position="147"/>
    </location>
</feature>
<keyword evidence="3" id="KW-1185">Reference proteome</keyword>
<dbReference type="PANTHER" id="PTHR37540">
    <property type="entry name" value="TRANSCRIPTION FACTOR (ACR-2), PUTATIVE-RELATED-RELATED"/>
    <property type="match status" value="1"/>
</dbReference>
<reference evidence="2" key="1">
    <citation type="journal article" date="2020" name="Stud. Mycol.">
        <title>101 Dothideomycetes genomes: a test case for predicting lifestyles and emergence of pathogens.</title>
        <authorList>
            <person name="Haridas S."/>
            <person name="Albert R."/>
            <person name="Binder M."/>
            <person name="Bloem J."/>
            <person name="Labutti K."/>
            <person name="Salamov A."/>
            <person name="Andreopoulos B."/>
            <person name="Baker S."/>
            <person name="Barry K."/>
            <person name="Bills G."/>
            <person name="Bluhm B."/>
            <person name="Cannon C."/>
            <person name="Castanera R."/>
            <person name="Culley D."/>
            <person name="Daum C."/>
            <person name="Ezra D."/>
            <person name="Gonzalez J."/>
            <person name="Henrissat B."/>
            <person name="Kuo A."/>
            <person name="Liang C."/>
            <person name="Lipzen A."/>
            <person name="Lutzoni F."/>
            <person name="Magnuson J."/>
            <person name="Mondo S."/>
            <person name="Nolan M."/>
            <person name="Ohm R."/>
            <person name="Pangilinan J."/>
            <person name="Park H.-J."/>
            <person name="Ramirez L."/>
            <person name="Alfaro M."/>
            <person name="Sun H."/>
            <person name="Tritt A."/>
            <person name="Yoshinaga Y."/>
            <person name="Zwiers L.-H."/>
            <person name="Turgeon B."/>
            <person name="Goodwin S."/>
            <person name="Spatafora J."/>
            <person name="Crous P."/>
            <person name="Grigoriev I."/>
        </authorList>
    </citation>
    <scope>NUCLEOTIDE SEQUENCE</scope>
    <source>
        <strain evidence="2">CBS 125425</strain>
    </source>
</reference>
<dbReference type="Proteomes" id="UP000799444">
    <property type="component" value="Unassembled WGS sequence"/>
</dbReference>
<gene>
    <name evidence="2" type="ORF">EJ04DRAFT_572689</name>
</gene>
<proteinExistence type="predicted"/>
<accession>A0A9P4V7V4</accession>